<organism evidence="1 2">
    <name type="scientific">Elysia crispata</name>
    <name type="common">lettuce slug</name>
    <dbReference type="NCBI Taxonomy" id="231223"/>
    <lineage>
        <taxon>Eukaryota</taxon>
        <taxon>Metazoa</taxon>
        <taxon>Spiralia</taxon>
        <taxon>Lophotrochozoa</taxon>
        <taxon>Mollusca</taxon>
        <taxon>Gastropoda</taxon>
        <taxon>Heterobranchia</taxon>
        <taxon>Euthyneura</taxon>
        <taxon>Panpulmonata</taxon>
        <taxon>Sacoglossa</taxon>
        <taxon>Placobranchoidea</taxon>
        <taxon>Plakobranchidae</taxon>
        <taxon>Elysia</taxon>
    </lineage>
</organism>
<accession>A0AAE1E143</accession>
<reference evidence="1" key="1">
    <citation type="journal article" date="2023" name="G3 (Bethesda)">
        <title>A reference genome for the long-term kleptoplast-retaining sea slug Elysia crispata morphotype clarki.</title>
        <authorList>
            <person name="Eastman K.E."/>
            <person name="Pendleton A.L."/>
            <person name="Shaikh M.A."/>
            <person name="Suttiyut T."/>
            <person name="Ogas R."/>
            <person name="Tomko P."/>
            <person name="Gavelis G."/>
            <person name="Widhalm J.R."/>
            <person name="Wisecaver J.H."/>
        </authorList>
    </citation>
    <scope>NUCLEOTIDE SEQUENCE</scope>
    <source>
        <strain evidence="1">ECLA1</strain>
    </source>
</reference>
<name>A0AAE1E143_9GAST</name>
<comment type="caution">
    <text evidence="1">The sequence shown here is derived from an EMBL/GenBank/DDBJ whole genome shotgun (WGS) entry which is preliminary data.</text>
</comment>
<sequence>MVEVQGGGAGWNKLMCSCCRVIVSVEEERSPWLGLVSGACGHVTEQCHKSTASYTRAVIGLGSSTAVQRWATGCCMNLQETLTGRENEQKKRNTKIMKFTGLSVTEALQSNSFSSSLADWLPVVGLEWLDDSRNSEMKDTCTGRANRGFQNTLVSYEGIDHE</sequence>
<evidence type="ECO:0000313" key="1">
    <source>
        <dbReference type="EMBL" id="KAK3790439.1"/>
    </source>
</evidence>
<dbReference type="Proteomes" id="UP001283361">
    <property type="component" value="Unassembled WGS sequence"/>
</dbReference>
<protein>
    <submittedName>
        <fullName evidence="1">Uncharacterized protein</fullName>
    </submittedName>
</protein>
<dbReference type="EMBL" id="JAWDGP010001540">
    <property type="protein sequence ID" value="KAK3790439.1"/>
    <property type="molecule type" value="Genomic_DNA"/>
</dbReference>
<dbReference type="AlphaFoldDB" id="A0AAE1E143"/>
<keyword evidence="2" id="KW-1185">Reference proteome</keyword>
<proteinExistence type="predicted"/>
<gene>
    <name evidence="1" type="ORF">RRG08_015908</name>
</gene>
<evidence type="ECO:0000313" key="2">
    <source>
        <dbReference type="Proteomes" id="UP001283361"/>
    </source>
</evidence>